<reference evidence="2 3" key="1">
    <citation type="submission" date="2019-06" db="EMBL/GenBank/DDBJ databases">
        <title>Draft genome sequence of Corynebacterium striatum NBRC 15291.</title>
        <authorList>
            <person name="Miura T."/>
            <person name="Furukawa M."/>
            <person name="Shimamura M."/>
            <person name="Ohyama Y."/>
            <person name="Yamazoe A."/>
            <person name="Kawasaki H."/>
        </authorList>
    </citation>
    <scope>NUCLEOTIDE SEQUENCE [LARGE SCALE GENOMIC DNA]</scope>
    <source>
        <strain evidence="2 3">NBRC 15291</strain>
    </source>
</reference>
<evidence type="ECO:0000313" key="3">
    <source>
        <dbReference type="Proteomes" id="UP000315234"/>
    </source>
</evidence>
<dbReference type="AlphaFoldDB" id="A0AAQ1Z823"/>
<dbReference type="PANTHER" id="PTHR46018:SF4">
    <property type="entry name" value="METALLO-HYDROLASE YHFI-RELATED"/>
    <property type="match status" value="1"/>
</dbReference>
<dbReference type="InterPro" id="IPR036866">
    <property type="entry name" value="RibonucZ/Hydroxyglut_hydro"/>
</dbReference>
<dbReference type="CDD" id="cd07716">
    <property type="entry name" value="RNaseZ_short-form-like_MBL-fold"/>
    <property type="match status" value="1"/>
</dbReference>
<dbReference type="Pfam" id="PF12706">
    <property type="entry name" value="Lactamase_B_2"/>
    <property type="match status" value="1"/>
</dbReference>
<dbReference type="Gene3D" id="3.60.15.10">
    <property type="entry name" value="Ribonuclease Z/Hydroxyacylglutathione hydrolase-like"/>
    <property type="match status" value="1"/>
</dbReference>
<dbReference type="Proteomes" id="UP000315234">
    <property type="component" value="Unassembled WGS sequence"/>
</dbReference>
<evidence type="ECO:0000313" key="2">
    <source>
        <dbReference type="EMBL" id="GEA44540.1"/>
    </source>
</evidence>
<sequence>MKLTILGCSGSVPVPGNAASGYVVSFPDAPSIVMDMGPGTLARLQEVQDPCDAHITFSHLHADHCLDFPSLMVWRRFHPTAPAASRNFCIGPEHAPRHLGRLSADEVDGVDDMSDTFAFSPWIDRERQLLDDVYMTPFRVIHPVEAYALRMEHAKTGKTIAYSGDTAFTPALVDAARGADVFLCEAAWGETSEGKAPNMHMSGAEAGRVARESGVAKLVLVHLQPWGDTAATLRAAQAEFKGEIILGAPGMEFEL</sequence>
<protein>
    <recommendedName>
        <fullName evidence="1">Metallo-beta-lactamase domain-containing protein</fullName>
    </recommendedName>
</protein>
<feature type="domain" description="Metallo-beta-lactamase" evidence="1">
    <location>
        <begin position="35"/>
        <end position="222"/>
    </location>
</feature>
<dbReference type="GO" id="GO:0042781">
    <property type="term" value="F:3'-tRNA processing endoribonuclease activity"/>
    <property type="evidence" value="ECO:0007669"/>
    <property type="project" value="TreeGrafter"/>
</dbReference>
<gene>
    <name evidence="2" type="ORF">Cst04h_27100</name>
</gene>
<dbReference type="RefSeq" id="WP_005531079.1">
    <property type="nucleotide sequence ID" value="NZ_BJLD01000008.1"/>
</dbReference>
<dbReference type="InterPro" id="IPR001279">
    <property type="entry name" value="Metallo-B-lactamas"/>
</dbReference>
<proteinExistence type="predicted"/>
<dbReference type="EMBL" id="BJLD01000008">
    <property type="protein sequence ID" value="GEA44540.1"/>
    <property type="molecule type" value="Genomic_DNA"/>
</dbReference>
<dbReference type="PANTHER" id="PTHR46018">
    <property type="entry name" value="ZINC PHOSPHODIESTERASE ELAC PROTEIN 1"/>
    <property type="match status" value="1"/>
</dbReference>
<name>A0AAQ1Z823_CORST</name>
<evidence type="ECO:0000259" key="1">
    <source>
        <dbReference type="Pfam" id="PF12706"/>
    </source>
</evidence>
<organism evidence="2 3">
    <name type="scientific">Corynebacterium striatum</name>
    <dbReference type="NCBI Taxonomy" id="43770"/>
    <lineage>
        <taxon>Bacteria</taxon>
        <taxon>Bacillati</taxon>
        <taxon>Actinomycetota</taxon>
        <taxon>Actinomycetes</taxon>
        <taxon>Mycobacteriales</taxon>
        <taxon>Corynebacteriaceae</taxon>
        <taxon>Corynebacterium</taxon>
    </lineage>
</organism>
<dbReference type="SUPFAM" id="SSF56281">
    <property type="entry name" value="Metallo-hydrolase/oxidoreductase"/>
    <property type="match status" value="1"/>
</dbReference>
<accession>A0AAQ1Z823</accession>
<comment type="caution">
    <text evidence="2">The sequence shown here is derived from an EMBL/GenBank/DDBJ whole genome shotgun (WGS) entry which is preliminary data.</text>
</comment>